<feature type="non-terminal residue" evidence="1">
    <location>
        <position position="1"/>
    </location>
</feature>
<gene>
    <name evidence="1" type="ORF">ENT99_06100</name>
</gene>
<dbReference type="EMBL" id="DTAU01000121">
    <property type="protein sequence ID" value="HFQ79255.1"/>
    <property type="molecule type" value="Genomic_DNA"/>
</dbReference>
<accession>A0A832EMF0</accession>
<dbReference type="AlphaFoldDB" id="A0A832EMF0"/>
<proteinExistence type="predicted"/>
<keyword evidence="1" id="KW-0808">Transferase</keyword>
<name>A0A832EMF0_9CREN</name>
<reference evidence="1" key="1">
    <citation type="journal article" date="2020" name="mSystems">
        <title>Genome- and Community-Level Interaction Insights into Carbon Utilization and Element Cycling Functions of Hydrothermarchaeota in Hydrothermal Sediment.</title>
        <authorList>
            <person name="Zhou Z."/>
            <person name="Liu Y."/>
            <person name="Xu W."/>
            <person name="Pan J."/>
            <person name="Luo Z.H."/>
            <person name="Li M."/>
        </authorList>
    </citation>
    <scope>NUCLEOTIDE SEQUENCE</scope>
    <source>
        <strain evidence="1">SpSt-629</strain>
    </source>
</reference>
<organism evidence="1">
    <name type="scientific">Ignisphaera aggregans</name>
    <dbReference type="NCBI Taxonomy" id="334771"/>
    <lineage>
        <taxon>Archaea</taxon>
        <taxon>Thermoproteota</taxon>
        <taxon>Thermoprotei</taxon>
        <taxon>Desulfurococcales</taxon>
        <taxon>Desulfurococcaceae</taxon>
        <taxon>Ignisphaera</taxon>
    </lineage>
</organism>
<sequence length="59" mass="6821">TGKAEYKEFWTKISDRIVRVLIVAVRNDKGEYLGALEIVEDLTDIINNVEEIKKKIMVL</sequence>
<protein>
    <submittedName>
        <fullName evidence="1">Histidine kinase</fullName>
    </submittedName>
</protein>
<dbReference type="Gene3D" id="3.30.450.20">
    <property type="entry name" value="PAS domain"/>
    <property type="match status" value="1"/>
</dbReference>
<comment type="caution">
    <text evidence="1">The sequence shown here is derived from an EMBL/GenBank/DDBJ whole genome shotgun (WGS) entry which is preliminary data.</text>
</comment>
<keyword evidence="1" id="KW-0418">Kinase</keyword>
<dbReference type="Pfam" id="PF13596">
    <property type="entry name" value="PAS_10"/>
    <property type="match status" value="1"/>
</dbReference>
<evidence type="ECO:0000313" key="1">
    <source>
        <dbReference type="EMBL" id="HFQ79255.1"/>
    </source>
</evidence>
<dbReference type="GO" id="GO:0016301">
    <property type="term" value="F:kinase activity"/>
    <property type="evidence" value="ECO:0007669"/>
    <property type="project" value="UniProtKB-KW"/>
</dbReference>